<evidence type="ECO:0000256" key="12">
    <source>
        <dbReference type="ARBA" id="ARBA00023136"/>
    </source>
</evidence>
<evidence type="ECO:0000256" key="9">
    <source>
        <dbReference type="ARBA" id="ARBA00022692"/>
    </source>
</evidence>
<name>A0A381YFY3_9ZZZZ</name>
<feature type="transmembrane region" description="Helical" evidence="16">
    <location>
        <begin position="78"/>
        <end position="97"/>
    </location>
</feature>
<feature type="transmembrane region" description="Helical" evidence="16">
    <location>
        <begin position="144"/>
        <end position="162"/>
    </location>
</feature>
<organism evidence="17">
    <name type="scientific">marine metagenome</name>
    <dbReference type="NCBI Taxonomy" id="408172"/>
    <lineage>
        <taxon>unclassified sequences</taxon>
        <taxon>metagenomes</taxon>
        <taxon>ecological metagenomes</taxon>
    </lineage>
</organism>
<gene>
    <name evidence="17" type="ORF">METZ01_LOCUS128674</name>
</gene>
<dbReference type="InterPro" id="IPR043130">
    <property type="entry name" value="CDP-OH_PTrfase_TM_dom"/>
</dbReference>
<dbReference type="InterPro" id="IPR048254">
    <property type="entry name" value="CDP_ALCOHOL_P_TRANSF_CS"/>
</dbReference>
<dbReference type="InterPro" id="IPR004533">
    <property type="entry name" value="CDP-diaglyc--ser_O-PTrfase"/>
</dbReference>
<evidence type="ECO:0000313" key="17">
    <source>
        <dbReference type="EMBL" id="SVA75820.1"/>
    </source>
</evidence>
<evidence type="ECO:0000256" key="3">
    <source>
        <dbReference type="ARBA" id="ARBA00004308"/>
    </source>
</evidence>
<dbReference type="AlphaFoldDB" id="A0A381YFY3"/>
<evidence type="ECO:0000256" key="13">
    <source>
        <dbReference type="ARBA" id="ARBA00023209"/>
    </source>
</evidence>
<proteinExistence type="inferred from homology"/>
<evidence type="ECO:0000256" key="6">
    <source>
        <dbReference type="ARBA" id="ARBA00017171"/>
    </source>
</evidence>
<evidence type="ECO:0000256" key="1">
    <source>
        <dbReference type="ARBA" id="ARBA00000287"/>
    </source>
</evidence>
<evidence type="ECO:0000256" key="16">
    <source>
        <dbReference type="SAM" id="Phobius"/>
    </source>
</evidence>
<comment type="subcellular location">
    <subcellularLocation>
        <location evidence="3">Endomembrane system</location>
    </subcellularLocation>
    <subcellularLocation>
        <location evidence="2">Membrane</location>
        <topology evidence="2">Multi-pass membrane protein</topology>
    </subcellularLocation>
</comment>
<dbReference type="EC" id="2.7.8.8" evidence="5"/>
<feature type="transmembrane region" description="Helical" evidence="16">
    <location>
        <begin position="6"/>
        <end position="32"/>
    </location>
</feature>
<dbReference type="GO" id="GO:0008654">
    <property type="term" value="P:phospholipid biosynthetic process"/>
    <property type="evidence" value="ECO:0007669"/>
    <property type="project" value="UniProtKB-KW"/>
</dbReference>
<keyword evidence="10 16" id="KW-1133">Transmembrane helix</keyword>
<keyword evidence="7" id="KW-0444">Lipid biosynthesis</keyword>
<keyword evidence="8" id="KW-0808">Transferase</keyword>
<evidence type="ECO:0000256" key="15">
    <source>
        <dbReference type="ARBA" id="ARBA00032361"/>
    </source>
</evidence>
<dbReference type="InterPro" id="IPR000462">
    <property type="entry name" value="CDP-OH_P_trans"/>
</dbReference>
<keyword evidence="12 16" id="KW-0472">Membrane</keyword>
<keyword evidence="14" id="KW-1208">Phospholipid metabolism</keyword>
<keyword evidence="9 16" id="KW-0812">Transmembrane</keyword>
<evidence type="ECO:0000256" key="11">
    <source>
        <dbReference type="ARBA" id="ARBA00023098"/>
    </source>
</evidence>
<dbReference type="Pfam" id="PF01066">
    <property type="entry name" value="CDP-OH_P_transf"/>
    <property type="match status" value="1"/>
</dbReference>
<evidence type="ECO:0000256" key="10">
    <source>
        <dbReference type="ARBA" id="ARBA00022989"/>
    </source>
</evidence>
<dbReference type="NCBIfam" id="TIGR00473">
    <property type="entry name" value="pssA"/>
    <property type="match status" value="1"/>
</dbReference>
<evidence type="ECO:0000256" key="2">
    <source>
        <dbReference type="ARBA" id="ARBA00004141"/>
    </source>
</evidence>
<evidence type="ECO:0000256" key="4">
    <source>
        <dbReference type="ARBA" id="ARBA00010441"/>
    </source>
</evidence>
<comment type="catalytic activity">
    <reaction evidence="1">
        <text>a CDP-1,2-diacyl-sn-glycerol + L-serine = a 1,2-diacyl-sn-glycero-3-phospho-L-serine + CMP + H(+)</text>
        <dbReference type="Rhea" id="RHEA:16913"/>
        <dbReference type="ChEBI" id="CHEBI:15378"/>
        <dbReference type="ChEBI" id="CHEBI:33384"/>
        <dbReference type="ChEBI" id="CHEBI:57262"/>
        <dbReference type="ChEBI" id="CHEBI:58332"/>
        <dbReference type="ChEBI" id="CHEBI:60377"/>
        <dbReference type="EC" id="2.7.8.8"/>
    </reaction>
</comment>
<comment type="similarity">
    <text evidence="4">Belongs to the CDP-alcohol phosphatidyltransferase class-I family.</text>
</comment>
<evidence type="ECO:0000256" key="14">
    <source>
        <dbReference type="ARBA" id="ARBA00023264"/>
    </source>
</evidence>
<feature type="transmembrane region" description="Helical" evidence="16">
    <location>
        <begin position="174"/>
        <end position="192"/>
    </location>
</feature>
<accession>A0A381YFY3</accession>
<evidence type="ECO:0000256" key="5">
    <source>
        <dbReference type="ARBA" id="ARBA00013174"/>
    </source>
</evidence>
<dbReference type="Gene3D" id="1.20.120.1760">
    <property type="match status" value="1"/>
</dbReference>
<feature type="transmembrane region" description="Helical" evidence="16">
    <location>
        <begin position="109"/>
        <end position="129"/>
    </location>
</feature>
<keyword evidence="11" id="KW-0443">Lipid metabolism</keyword>
<feature type="transmembrane region" description="Helical" evidence="16">
    <location>
        <begin position="198"/>
        <end position="215"/>
    </location>
</feature>
<evidence type="ECO:0000256" key="8">
    <source>
        <dbReference type="ARBA" id="ARBA00022679"/>
    </source>
</evidence>
<protein>
    <recommendedName>
        <fullName evidence="6">CDP-diacylglycerol--serine O-phosphatidyltransferase</fullName>
        <ecNumber evidence="5">2.7.8.8</ecNumber>
    </recommendedName>
    <alternativeName>
        <fullName evidence="15">Phosphatidylserine synthase</fullName>
    </alternativeName>
</protein>
<dbReference type="EMBL" id="UINC01018121">
    <property type="protein sequence ID" value="SVA75820.1"/>
    <property type="molecule type" value="Genomic_DNA"/>
</dbReference>
<dbReference type="PROSITE" id="PS00379">
    <property type="entry name" value="CDP_ALCOHOL_P_TRANSF"/>
    <property type="match status" value="1"/>
</dbReference>
<reference evidence="17" key="1">
    <citation type="submission" date="2018-05" db="EMBL/GenBank/DDBJ databases">
        <authorList>
            <person name="Lanie J.A."/>
            <person name="Ng W.-L."/>
            <person name="Kazmierczak K.M."/>
            <person name="Andrzejewski T.M."/>
            <person name="Davidsen T.M."/>
            <person name="Wayne K.J."/>
            <person name="Tettelin H."/>
            <person name="Glass J.I."/>
            <person name="Rusch D."/>
            <person name="Podicherti R."/>
            <person name="Tsui H.-C.T."/>
            <person name="Winkler M.E."/>
        </authorList>
    </citation>
    <scope>NUCLEOTIDE SEQUENCE</scope>
</reference>
<dbReference type="GO" id="GO:0003882">
    <property type="term" value="F:CDP-diacylglycerol-serine O-phosphatidyltransferase activity"/>
    <property type="evidence" value="ECO:0007669"/>
    <property type="project" value="UniProtKB-EC"/>
</dbReference>
<keyword evidence="13" id="KW-0594">Phospholipid biosynthesis</keyword>
<dbReference type="GO" id="GO:0016020">
    <property type="term" value="C:membrane"/>
    <property type="evidence" value="ECO:0007669"/>
    <property type="project" value="UniProtKB-SubCell"/>
</dbReference>
<sequence>MFLGFIAIVLIMQGEYYNAGVLVLLAGLMDIFDGKIARILGISSKFGLEFDSLADTVSFCVVPSVLVYALYVDGLSPLLSVSFSFIPLVFGTIRLAKYNLDASDDDTKNYFVGLSTPIAAITLFSYMLFNNQIWGDEQYGDPRTALILVVLLGLLMVSNIHFPKAPLITFRSGITNSLLLLAFIFCAVALVIWKGFVLLPICMTYIIWNIVLWMIKSHHQAIKPGHVDKTNYLRD</sequence>
<evidence type="ECO:0000256" key="7">
    <source>
        <dbReference type="ARBA" id="ARBA00022516"/>
    </source>
</evidence>
<dbReference type="GO" id="GO:0012505">
    <property type="term" value="C:endomembrane system"/>
    <property type="evidence" value="ECO:0007669"/>
    <property type="project" value="UniProtKB-SubCell"/>
</dbReference>